<proteinExistence type="predicted"/>
<dbReference type="Proteomes" id="UP001652660">
    <property type="component" value="Chromosome 10c"/>
</dbReference>
<dbReference type="InterPro" id="IPR045249">
    <property type="entry name" value="HARBI1-like"/>
</dbReference>
<organism evidence="2 3">
    <name type="scientific">Coffea arabica</name>
    <name type="common">Arabian coffee</name>
    <dbReference type="NCBI Taxonomy" id="13443"/>
    <lineage>
        <taxon>Eukaryota</taxon>
        <taxon>Viridiplantae</taxon>
        <taxon>Streptophyta</taxon>
        <taxon>Embryophyta</taxon>
        <taxon>Tracheophyta</taxon>
        <taxon>Spermatophyta</taxon>
        <taxon>Magnoliopsida</taxon>
        <taxon>eudicotyledons</taxon>
        <taxon>Gunneridae</taxon>
        <taxon>Pentapetalae</taxon>
        <taxon>asterids</taxon>
        <taxon>lamiids</taxon>
        <taxon>Gentianales</taxon>
        <taxon>Rubiaceae</taxon>
        <taxon>Ixoroideae</taxon>
        <taxon>Gardenieae complex</taxon>
        <taxon>Bertiereae - Coffeeae clade</taxon>
        <taxon>Coffeeae</taxon>
        <taxon>Coffea</taxon>
    </lineage>
</organism>
<feature type="domain" description="DUF8040" evidence="1">
    <location>
        <begin position="90"/>
        <end position="182"/>
    </location>
</feature>
<gene>
    <name evidence="3" type="primary">LOC140015940</name>
</gene>
<sequence length="247" mass="28759">MSVTTWKMTELLRESDAVSMSVNSEVLSLRPLLAPKVQTTNLLAGFQFVHEVFTIVVNQQEHLAMLLFAPETEQYDGPLIKVPCRTKDMPDWKWVQELITGYPLRILENCQIIVDNFMRLCENIVQNNYIPQNPYKYMSIEELLAMTLVMLSHSTCTQVVVERFQHWTETIHRNVAEVFLGLCRFPQRIIRPTQIDGMHPQIRYSTMYYPWFKDAIGARDGTHISTSIPTTEQMTYTNRWEDSAHNA</sequence>
<dbReference type="PANTHER" id="PTHR22930:SF228">
    <property type="entry name" value="PROTEIN ALP1-LIKE"/>
    <property type="match status" value="1"/>
</dbReference>
<reference evidence="3" key="1">
    <citation type="submission" date="2025-08" db="UniProtKB">
        <authorList>
            <consortium name="RefSeq"/>
        </authorList>
    </citation>
    <scope>IDENTIFICATION</scope>
    <source>
        <tissue evidence="3">Leaves</tissue>
    </source>
</reference>
<evidence type="ECO:0000313" key="3">
    <source>
        <dbReference type="RefSeq" id="XP_071924875.1"/>
    </source>
</evidence>
<dbReference type="Pfam" id="PF26138">
    <property type="entry name" value="DUF8040"/>
    <property type="match status" value="1"/>
</dbReference>
<name>A0ABM4VZC4_COFAR</name>
<evidence type="ECO:0000259" key="1">
    <source>
        <dbReference type="Pfam" id="PF26138"/>
    </source>
</evidence>
<evidence type="ECO:0000313" key="2">
    <source>
        <dbReference type="Proteomes" id="UP001652660"/>
    </source>
</evidence>
<dbReference type="GeneID" id="140015940"/>
<keyword evidence="2" id="KW-1185">Reference proteome</keyword>
<protein>
    <recommendedName>
        <fullName evidence="1">DUF8040 domain-containing protein</fullName>
    </recommendedName>
</protein>
<dbReference type="RefSeq" id="XP_071924875.1">
    <property type="nucleotide sequence ID" value="XM_072068774.1"/>
</dbReference>
<accession>A0ABM4VZC4</accession>
<dbReference type="PANTHER" id="PTHR22930">
    <property type="match status" value="1"/>
</dbReference>
<dbReference type="InterPro" id="IPR058353">
    <property type="entry name" value="DUF8040"/>
</dbReference>